<protein>
    <submittedName>
        <fullName evidence="1">Uncharacterized protein</fullName>
    </submittedName>
</protein>
<gene>
    <name evidence="1" type="ORF">CKO31_16040</name>
</gene>
<dbReference type="Proteomes" id="UP000748752">
    <property type="component" value="Unassembled WGS sequence"/>
</dbReference>
<dbReference type="Gene3D" id="1.10.287.2500">
    <property type="match status" value="1"/>
</dbReference>
<keyword evidence="2" id="KW-1185">Reference proteome</keyword>
<name>A0ABS1CJX1_9GAMM</name>
<proteinExistence type="predicted"/>
<comment type="caution">
    <text evidence="1">The sequence shown here is derived from an EMBL/GenBank/DDBJ whole genome shotgun (WGS) entry which is preliminary data.</text>
</comment>
<evidence type="ECO:0000313" key="2">
    <source>
        <dbReference type="Proteomes" id="UP000748752"/>
    </source>
</evidence>
<accession>A0ABS1CJX1</accession>
<sequence length="78" mass="8715">MPEISNRALILIIQAVDREINRLTDVPDEVITSVEELLLVDYKALAAELEALYAEACKTDAHLPDYSSLVTDRRQASD</sequence>
<organism evidence="1 2">
    <name type="scientific">Thiohalocapsa halophila</name>
    <dbReference type="NCBI Taxonomy" id="69359"/>
    <lineage>
        <taxon>Bacteria</taxon>
        <taxon>Pseudomonadati</taxon>
        <taxon>Pseudomonadota</taxon>
        <taxon>Gammaproteobacteria</taxon>
        <taxon>Chromatiales</taxon>
        <taxon>Chromatiaceae</taxon>
        <taxon>Thiohalocapsa</taxon>
    </lineage>
</organism>
<dbReference type="RefSeq" id="WP_200239602.1">
    <property type="nucleotide sequence ID" value="NZ_NRRV01000042.1"/>
</dbReference>
<reference evidence="1 2" key="1">
    <citation type="journal article" date="2020" name="Microorganisms">
        <title>Osmotic Adaptation and Compatible Solute Biosynthesis of Phototrophic Bacteria as Revealed from Genome Analyses.</title>
        <authorList>
            <person name="Imhoff J.F."/>
            <person name="Rahn T."/>
            <person name="Kunzel S."/>
            <person name="Keller A."/>
            <person name="Neulinger S.C."/>
        </authorList>
    </citation>
    <scope>NUCLEOTIDE SEQUENCE [LARGE SCALE GENOMIC DNA]</scope>
    <source>
        <strain evidence="1 2">DSM 6210</strain>
    </source>
</reference>
<dbReference type="EMBL" id="NRRV01000042">
    <property type="protein sequence ID" value="MBK1632221.1"/>
    <property type="molecule type" value="Genomic_DNA"/>
</dbReference>
<dbReference type="InterPro" id="IPR053756">
    <property type="entry name" value="Toxin_immunity_effector"/>
</dbReference>
<evidence type="ECO:0000313" key="1">
    <source>
        <dbReference type="EMBL" id="MBK1632221.1"/>
    </source>
</evidence>